<keyword evidence="3" id="KW-1185">Reference proteome</keyword>
<comment type="caution">
    <text evidence="2">The sequence shown here is derived from an EMBL/GenBank/DDBJ whole genome shotgun (WGS) entry which is preliminary data.</text>
</comment>
<feature type="region of interest" description="Disordered" evidence="1">
    <location>
        <begin position="1"/>
        <end position="20"/>
    </location>
</feature>
<organism evidence="2 3">
    <name type="scientific">Armillaria novae-zelandiae</name>
    <dbReference type="NCBI Taxonomy" id="153914"/>
    <lineage>
        <taxon>Eukaryota</taxon>
        <taxon>Fungi</taxon>
        <taxon>Dikarya</taxon>
        <taxon>Basidiomycota</taxon>
        <taxon>Agaricomycotina</taxon>
        <taxon>Agaricomycetes</taxon>
        <taxon>Agaricomycetidae</taxon>
        <taxon>Agaricales</taxon>
        <taxon>Marasmiineae</taxon>
        <taxon>Physalacriaceae</taxon>
        <taxon>Armillaria</taxon>
    </lineage>
</organism>
<evidence type="ECO:0000256" key="1">
    <source>
        <dbReference type="SAM" id="MobiDB-lite"/>
    </source>
</evidence>
<dbReference type="Proteomes" id="UP001175227">
    <property type="component" value="Unassembled WGS sequence"/>
</dbReference>
<sequence length="242" mass="27488">MGSRDASQSPSAKSPNATCKDIWEASAPPLRNPWPACDELERPSICHTPDPAEPSLASLAHDIKHEMANLNDLLLQFKAAAAAEDDYDPFELDYAYEEPAIVLPMREFWDLVDDIQCRNPHAPTVMSPLNPLRAKAPPNFWSETGALSPLPERRKYHWNIERTHKNETLAIPSLLFRRRCKVIRQCKHCWETRLEKSSLQRYVHGKSLHKKYLKCVGRRDKHGGCGISVSQSPLMRLAQMGT</sequence>
<accession>A0AA39UBR7</accession>
<dbReference type="EMBL" id="JAUEPR010000020">
    <property type="protein sequence ID" value="KAK0476504.1"/>
    <property type="molecule type" value="Genomic_DNA"/>
</dbReference>
<name>A0AA39UBR7_9AGAR</name>
<proteinExistence type="predicted"/>
<protein>
    <submittedName>
        <fullName evidence="2">Uncharacterized protein</fullName>
    </submittedName>
</protein>
<feature type="compositionally biased region" description="Polar residues" evidence="1">
    <location>
        <begin position="1"/>
        <end position="17"/>
    </location>
</feature>
<evidence type="ECO:0000313" key="2">
    <source>
        <dbReference type="EMBL" id="KAK0476504.1"/>
    </source>
</evidence>
<evidence type="ECO:0000313" key="3">
    <source>
        <dbReference type="Proteomes" id="UP001175227"/>
    </source>
</evidence>
<reference evidence="2" key="1">
    <citation type="submission" date="2023-06" db="EMBL/GenBank/DDBJ databases">
        <authorList>
            <consortium name="Lawrence Berkeley National Laboratory"/>
            <person name="Ahrendt S."/>
            <person name="Sahu N."/>
            <person name="Indic B."/>
            <person name="Wong-Bajracharya J."/>
            <person name="Merenyi Z."/>
            <person name="Ke H.-M."/>
            <person name="Monk M."/>
            <person name="Kocsube S."/>
            <person name="Drula E."/>
            <person name="Lipzen A."/>
            <person name="Balint B."/>
            <person name="Henrissat B."/>
            <person name="Andreopoulos B."/>
            <person name="Martin F.M."/>
            <person name="Harder C.B."/>
            <person name="Rigling D."/>
            <person name="Ford K.L."/>
            <person name="Foster G.D."/>
            <person name="Pangilinan J."/>
            <person name="Papanicolaou A."/>
            <person name="Barry K."/>
            <person name="LaButti K."/>
            <person name="Viragh M."/>
            <person name="Koriabine M."/>
            <person name="Yan M."/>
            <person name="Riley R."/>
            <person name="Champramary S."/>
            <person name="Plett K.L."/>
            <person name="Tsai I.J."/>
            <person name="Slot J."/>
            <person name="Sipos G."/>
            <person name="Plett J."/>
            <person name="Nagy L.G."/>
            <person name="Grigoriev I.V."/>
        </authorList>
    </citation>
    <scope>NUCLEOTIDE SEQUENCE</scope>
    <source>
        <strain evidence="2">ICMP 16352</strain>
    </source>
</reference>
<gene>
    <name evidence="2" type="ORF">IW261DRAFT_1567200</name>
</gene>
<dbReference type="AlphaFoldDB" id="A0AA39UBR7"/>